<comment type="caution">
    <text evidence="4">The sequence shown here is derived from an EMBL/GenBank/DDBJ whole genome shotgun (WGS) entry which is preliminary data.</text>
</comment>
<evidence type="ECO:0000256" key="2">
    <source>
        <dbReference type="ARBA" id="ARBA00022679"/>
    </source>
</evidence>
<sequence>MQLQNPVQILSKKLIKPATPTPHHLHKFKISSLDQFNPPLYVSYIFCYPAIDKDHAKAKILERNTQLQRSLSQVLALYYPLAGRYVKENLLIHCNDLGVEYIEAKVSGRLSPLVQADADSCWQLKHFIPVQFESPSSPLLAVQCNMFECGGVAIALSISHRIVDGFVFSKFIDSWATTSRAGIDKVCHHPNFKLASVLPTMEMVPEIMCLPPFNPQLKIASKTFVFKNLEASRPKEVLKRQPSQVQMVTAVIWKALMKVSQVRNGKLRPSVIIHMLNLRRGRTALPISDDYCGNLIRPAIIRFTPDKESRVELRNMVSLLSNEINFAVNECAKPQTSDDLFYMVYNAWKNAVEVFSRGEADAYCVTSLCGMPSYPDFGWEKPVRVIHTQSLVEMILLQDTRDGDGIEALIYLDENVMSLFEQDPDIIAFTSQNRSKHLLSGL</sequence>
<dbReference type="InterPro" id="IPR023213">
    <property type="entry name" value="CAT-like_dom_sf"/>
</dbReference>
<evidence type="ECO:0000313" key="5">
    <source>
        <dbReference type="Proteomes" id="UP000827721"/>
    </source>
</evidence>
<reference evidence="4 5" key="1">
    <citation type="submission" date="2021-02" db="EMBL/GenBank/DDBJ databases">
        <title>Plant Genome Project.</title>
        <authorList>
            <person name="Zhang R.-G."/>
        </authorList>
    </citation>
    <scope>NUCLEOTIDE SEQUENCE [LARGE SCALE GENOMIC DNA]</scope>
    <source>
        <tissue evidence="4">Leaves</tissue>
    </source>
</reference>
<protein>
    <submittedName>
        <fullName evidence="4">Uncharacterized protein</fullName>
    </submittedName>
</protein>
<comment type="similarity">
    <text evidence="1">Belongs to the plant acyltransferase family.</text>
</comment>
<evidence type="ECO:0000256" key="3">
    <source>
        <dbReference type="ARBA" id="ARBA00023315"/>
    </source>
</evidence>
<dbReference type="Gene3D" id="3.30.559.10">
    <property type="entry name" value="Chloramphenicol acetyltransferase-like domain"/>
    <property type="match status" value="2"/>
</dbReference>
<dbReference type="PANTHER" id="PTHR31623">
    <property type="entry name" value="F21J9.9"/>
    <property type="match status" value="1"/>
</dbReference>
<gene>
    <name evidence="4" type="ORF">JRO89_XS03G0019900</name>
</gene>
<organism evidence="4 5">
    <name type="scientific">Xanthoceras sorbifolium</name>
    <dbReference type="NCBI Taxonomy" id="99658"/>
    <lineage>
        <taxon>Eukaryota</taxon>
        <taxon>Viridiplantae</taxon>
        <taxon>Streptophyta</taxon>
        <taxon>Embryophyta</taxon>
        <taxon>Tracheophyta</taxon>
        <taxon>Spermatophyta</taxon>
        <taxon>Magnoliopsida</taxon>
        <taxon>eudicotyledons</taxon>
        <taxon>Gunneridae</taxon>
        <taxon>Pentapetalae</taxon>
        <taxon>rosids</taxon>
        <taxon>malvids</taxon>
        <taxon>Sapindales</taxon>
        <taxon>Sapindaceae</taxon>
        <taxon>Xanthoceroideae</taxon>
        <taxon>Xanthoceras</taxon>
    </lineage>
</organism>
<evidence type="ECO:0000313" key="4">
    <source>
        <dbReference type="EMBL" id="KAH7572824.1"/>
    </source>
</evidence>
<keyword evidence="3" id="KW-0012">Acyltransferase</keyword>
<dbReference type="PANTHER" id="PTHR31623:SF83">
    <property type="entry name" value="ACETYL-COA-BENZYLALCOHOL ACETYLTRANSFERASE-LIKE"/>
    <property type="match status" value="1"/>
</dbReference>
<dbReference type="Proteomes" id="UP000827721">
    <property type="component" value="Unassembled WGS sequence"/>
</dbReference>
<keyword evidence="2" id="KW-0808">Transferase</keyword>
<dbReference type="EMBL" id="JAFEMO010000003">
    <property type="protein sequence ID" value="KAH7572824.1"/>
    <property type="molecule type" value="Genomic_DNA"/>
</dbReference>
<evidence type="ECO:0000256" key="1">
    <source>
        <dbReference type="ARBA" id="ARBA00009861"/>
    </source>
</evidence>
<keyword evidence="5" id="KW-1185">Reference proteome</keyword>
<name>A0ABQ8I860_9ROSI</name>
<dbReference type="Pfam" id="PF02458">
    <property type="entry name" value="Transferase"/>
    <property type="match status" value="1"/>
</dbReference>
<proteinExistence type="inferred from homology"/>
<accession>A0ABQ8I860</accession>